<evidence type="ECO:0000313" key="1">
    <source>
        <dbReference type="EMBL" id="VAW13301.1"/>
    </source>
</evidence>
<dbReference type="AlphaFoldDB" id="A0A3B0T3G9"/>
<protein>
    <submittedName>
        <fullName evidence="1">Uncharacterized protein</fullName>
    </submittedName>
</protein>
<sequence>MESTPPILSNKSYEESSVFTPANLLREARRQKHLVKCNVPKICILDPDGDILHYLLRSGKAKVNNCWACYHTKMYSFLV</sequence>
<gene>
    <name evidence="1" type="ORF">MNBD_BACTEROID01-2487</name>
</gene>
<accession>A0A3B0T3G9</accession>
<organism evidence="1">
    <name type="scientific">hydrothermal vent metagenome</name>
    <dbReference type="NCBI Taxonomy" id="652676"/>
    <lineage>
        <taxon>unclassified sequences</taxon>
        <taxon>metagenomes</taxon>
        <taxon>ecological metagenomes</taxon>
    </lineage>
</organism>
<name>A0A3B0T3G9_9ZZZZ</name>
<dbReference type="EMBL" id="UOEP01000019">
    <property type="protein sequence ID" value="VAW13301.1"/>
    <property type="molecule type" value="Genomic_DNA"/>
</dbReference>
<proteinExistence type="predicted"/>
<reference evidence="1" key="1">
    <citation type="submission" date="2018-06" db="EMBL/GenBank/DDBJ databases">
        <authorList>
            <person name="Zhirakovskaya E."/>
        </authorList>
    </citation>
    <scope>NUCLEOTIDE SEQUENCE</scope>
</reference>